<organism evidence="3 4">
    <name type="scientific">Rubus argutus</name>
    <name type="common">Southern blackberry</name>
    <dbReference type="NCBI Taxonomy" id="59490"/>
    <lineage>
        <taxon>Eukaryota</taxon>
        <taxon>Viridiplantae</taxon>
        <taxon>Streptophyta</taxon>
        <taxon>Embryophyta</taxon>
        <taxon>Tracheophyta</taxon>
        <taxon>Spermatophyta</taxon>
        <taxon>Magnoliopsida</taxon>
        <taxon>eudicotyledons</taxon>
        <taxon>Gunneridae</taxon>
        <taxon>Pentapetalae</taxon>
        <taxon>rosids</taxon>
        <taxon>fabids</taxon>
        <taxon>Rosales</taxon>
        <taxon>Rosaceae</taxon>
        <taxon>Rosoideae</taxon>
        <taxon>Rosoideae incertae sedis</taxon>
        <taxon>Rubus</taxon>
    </lineage>
</organism>
<feature type="compositionally biased region" description="Basic residues" evidence="2">
    <location>
        <begin position="28"/>
        <end position="38"/>
    </location>
</feature>
<accession>A0AAW1Y9A0</accession>
<evidence type="ECO:0008006" key="5">
    <source>
        <dbReference type="Google" id="ProtNLM"/>
    </source>
</evidence>
<dbReference type="Proteomes" id="UP001457282">
    <property type="component" value="Unassembled WGS sequence"/>
</dbReference>
<reference evidence="3 4" key="1">
    <citation type="journal article" date="2023" name="G3 (Bethesda)">
        <title>A chromosome-length genome assembly and annotation of blackberry (Rubus argutus, cv. 'Hillquist').</title>
        <authorList>
            <person name="Bruna T."/>
            <person name="Aryal R."/>
            <person name="Dudchenko O."/>
            <person name="Sargent D.J."/>
            <person name="Mead D."/>
            <person name="Buti M."/>
            <person name="Cavallini A."/>
            <person name="Hytonen T."/>
            <person name="Andres J."/>
            <person name="Pham M."/>
            <person name="Weisz D."/>
            <person name="Mascagni F."/>
            <person name="Usai G."/>
            <person name="Natali L."/>
            <person name="Bassil N."/>
            <person name="Fernandez G.E."/>
            <person name="Lomsadze A."/>
            <person name="Armour M."/>
            <person name="Olukolu B."/>
            <person name="Poorten T."/>
            <person name="Britton C."/>
            <person name="Davik J."/>
            <person name="Ashrafi H."/>
            <person name="Aiden E.L."/>
            <person name="Borodovsky M."/>
            <person name="Worthington M."/>
        </authorList>
    </citation>
    <scope>NUCLEOTIDE SEQUENCE [LARGE SCALE GENOMIC DNA]</scope>
    <source>
        <strain evidence="3">PI 553951</strain>
    </source>
</reference>
<name>A0AAW1Y9A0_RUBAR</name>
<dbReference type="PANTHER" id="PTHR12821">
    <property type="entry name" value="BYSTIN"/>
    <property type="match status" value="1"/>
</dbReference>
<sequence length="442" mass="51678">MTKKRGRERHWNPEPFLAEEDGSVASNKRTKKAKKARKHQENLILSSGMSSKILKEAQIQQKEIEDEENTNAFIQDQQNDDQLDEEDDDFGSFIEKHRADVANQVMEAMMNETEDEDEEKLLERFLSKEDDDAGPQTTLPDLILATIKKKHYCVTSDARPLPKMDTDFIEIYKGVAKFMKTYSAGKITKPFKFIPAMQQWEDALYLTEPEKWSQNAMYEATRILASNLTPQNAERFYEHVLLPRVRQDIQKKKKKRLHFALYQSLKKSVYKRAAFFKGILLPLCESGTCTLREASIVGSIIQKVRIHVNHAGAALVMLAEMEYSGTRSYFIKLLLEKNYALQYRVIEALTAHFMRFLEEPRKMPVIWHQSLLAFVQRYKNDITLEDKDKLRNLLDAQNHHEVTPEIRRELFHSRNRGEKMTVFNKHIEDDMFDIPEVPMEDD</sequence>
<dbReference type="InterPro" id="IPR007955">
    <property type="entry name" value="Bystin"/>
</dbReference>
<evidence type="ECO:0000313" key="4">
    <source>
        <dbReference type="Proteomes" id="UP001457282"/>
    </source>
</evidence>
<comment type="caution">
    <text evidence="3">The sequence shown here is derived from an EMBL/GenBank/DDBJ whole genome shotgun (WGS) entry which is preliminary data.</text>
</comment>
<dbReference type="Pfam" id="PF05291">
    <property type="entry name" value="Bystin"/>
    <property type="match status" value="1"/>
</dbReference>
<comment type="similarity">
    <text evidence="1">Belongs to the bystin family.</text>
</comment>
<dbReference type="GO" id="GO:0030688">
    <property type="term" value="C:preribosome, small subunit precursor"/>
    <property type="evidence" value="ECO:0007669"/>
    <property type="project" value="TreeGrafter"/>
</dbReference>
<dbReference type="PANTHER" id="PTHR12821:SF0">
    <property type="entry name" value="BYSTIN"/>
    <property type="match status" value="1"/>
</dbReference>
<gene>
    <name evidence="3" type="ORF">M0R45_010928</name>
</gene>
<dbReference type="EMBL" id="JBEDUW010000002">
    <property type="protein sequence ID" value="KAK9945408.1"/>
    <property type="molecule type" value="Genomic_DNA"/>
</dbReference>
<dbReference type="GO" id="GO:0005737">
    <property type="term" value="C:cytoplasm"/>
    <property type="evidence" value="ECO:0007669"/>
    <property type="project" value="TreeGrafter"/>
</dbReference>
<evidence type="ECO:0000256" key="2">
    <source>
        <dbReference type="SAM" id="MobiDB-lite"/>
    </source>
</evidence>
<proteinExistence type="inferred from homology"/>
<dbReference type="AlphaFoldDB" id="A0AAW1Y9A0"/>
<protein>
    <recommendedName>
        <fullName evidence="5">Bystin</fullName>
    </recommendedName>
</protein>
<dbReference type="GO" id="GO:0030515">
    <property type="term" value="F:snoRNA binding"/>
    <property type="evidence" value="ECO:0007669"/>
    <property type="project" value="TreeGrafter"/>
</dbReference>
<dbReference type="GO" id="GO:0006364">
    <property type="term" value="P:rRNA processing"/>
    <property type="evidence" value="ECO:0007669"/>
    <property type="project" value="TreeGrafter"/>
</dbReference>
<feature type="region of interest" description="Disordered" evidence="2">
    <location>
        <begin position="1"/>
        <end position="41"/>
    </location>
</feature>
<dbReference type="GO" id="GO:0005730">
    <property type="term" value="C:nucleolus"/>
    <property type="evidence" value="ECO:0007669"/>
    <property type="project" value="TreeGrafter"/>
</dbReference>
<evidence type="ECO:0000313" key="3">
    <source>
        <dbReference type="EMBL" id="KAK9945408.1"/>
    </source>
</evidence>
<keyword evidence="4" id="KW-1185">Reference proteome</keyword>
<evidence type="ECO:0000256" key="1">
    <source>
        <dbReference type="ARBA" id="ARBA00007114"/>
    </source>
</evidence>